<dbReference type="SUPFAM" id="SSF53098">
    <property type="entry name" value="Ribonuclease H-like"/>
    <property type="match status" value="1"/>
</dbReference>
<dbReference type="PANTHER" id="PTHR33258">
    <property type="entry name" value="TRANSPOSASE INSL FOR INSERTION SEQUENCE ELEMENT IS186A-RELATED"/>
    <property type="match status" value="1"/>
</dbReference>
<keyword evidence="7" id="KW-1185">Reference proteome</keyword>
<dbReference type="InterPro" id="IPR012337">
    <property type="entry name" value="RNaseH-like_sf"/>
</dbReference>
<evidence type="ECO:0000256" key="2">
    <source>
        <dbReference type="ARBA" id="ARBA00022578"/>
    </source>
</evidence>
<evidence type="ECO:0000256" key="4">
    <source>
        <dbReference type="ARBA" id="ARBA00023172"/>
    </source>
</evidence>
<proteinExistence type="inferred from homology"/>
<feature type="domain" description="Transposase IS4-like" evidence="5">
    <location>
        <begin position="116"/>
        <end position="355"/>
    </location>
</feature>
<gene>
    <name evidence="6" type="ORF">F1189_31845</name>
</gene>
<keyword evidence="2" id="KW-0815">Transposition</keyword>
<dbReference type="InterPro" id="IPR047952">
    <property type="entry name" value="Transpos_IS4"/>
</dbReference>
<comment type="caution">
    <text evidence="6">The sequence shown here is derived from an EMBL/GenBank/DDBJ whole genome shotgun (WGS) entry which is preliminary data.</text>
</comment>
<dbReference type="InterPro" id="IPR002559">
    <property type="entry name" value="Transposase_11"/>
</dbReference>
<name>A0A5M6IHT8_9PROT</name>
<dbReference type="GO" id="GO:0004803">
    <property type="term" value="F:transposase activity"/>
    <property type="evidence" value="ECO:0007669"/>
    <property type="project" value="InterPro"/>
</dbReference>
<dbReference type="Gene3D" id="3.90.350.10">
    <property type="entry name" value="Transposase Inhibitor Protein From Tn5, Chain A, domain 1"/>
    <property type="match status" value="1"/>
</dbReference>
<dbReference type="GO" id="GO:0006313">
    <property type="term" value="P:DNA transposition"/>
    <property type="evidence" value="ECO:0007669"/>
    <property type="project" value="InterPro"/>
</dbReference>
<evidence type="ECO:0000313" key="7">
    <source>
        <dbReference type="Proteomes" id="UP000325255"/>
    </source>
</evidence>
<dbReference type="EMBL" id="VWPK01000158">
    <property type="protein sequence ID" value="KAA5607840.1"/>
    <property type="molecule type" value="Genomic_DNA"/>
</dbReference>
<organism evidence="6 7">
    <name type="scientific">Rhodovastum atsumiense</name>
    <dbReference type="NCBI Taxonomy" id="504468"/>
    <lineage>
        <taxon>Bacteria</taxon>
        <taxon>Pseudomonadati</taxon>
        <taxon>Pseudomonadota</taxon>
        <taxon>Alphaproteobacteria</taxon>
        <taxon>Acetobacterales</taxon>
        <taxon>Acetobacteraceae</taxon>
        <taxon>Rhodovastum</taxon>
    </lineage>
</organism>
<keyword evidence="3" id="KW-0238">DNA-binding</keyword>
<reference evidence="6 7" key="1">
    <citation type="submission" date="2019-09" db="EMBL/GenBank/DDBJ databases">
        <title>Genome sequence of Rhodovastum atsumiense, a diverse member of the Acetobacteraceae family of non-sulfur purple photosynthetic bacteria.</title>
        <authorList>
            <person name="Meyer T."/>
            <person name="Kyndt J."/>
        </authorList>
    </citation>
    <scope>NUCLEOTIDE SEQUENCE [LARGE SCALE GENOMIC DNA]</scope>
    <source>
        <strain evidence="6 7">DSM 21279</strain>
    </source>
</reference>
<dbReference type="Proteomes" id="UP000325255">
    <property type="component" value="Unassembled WGS sequence"/>
</dbReference>
<dbReference type="OrthoDB" id="8093733at2"/>
<protein>
    <submittedName>
        <fullName evidence="6">IS4 family transposase</fullName>
    </submittedName>
</protein>
<dbReference type="AlphaFoldDB" id="A0A5M6IHT8"/>
<keyword evidence="4" id="KW-0233">DNA recombination</keyword>
<evidence type="ECO:0000259" key="5">
    <source>
        <dbReference type="Pfam" id="PF01609"/>
    </source>
</evidence>
<dbReference type="Pfam" id="PF01609">
    <property type="entry name" value="DDE_Tnp_1"/>
    <property type="match status" value="1"/>
</dbReference>
<comment type="similarity">
    <text evidence="1">Belongs to the transposase 11 family.</text>
</comment>
<evidence type="ECO:0000256" key="3">
    <source>
        <dbReference type="ARBA" id="ARBA00023125"/>
    </source>
</evidence>
<evidence type="ECO:0000256" key="1">
    <source>
        <dbReference type="ARBA" id="ARBA00010075"/>
    </source>
</evidence>
<dbReference type="GO" id="GO:0003677">
    <property type="term" value="F:DNA binding"/>
    <property type="evidence" value="ECO:0007669"/>
    <property type="project" value="UniProtKB-KW"/>
</dbReference>
<accession>A0A5M6IHT8</accession>
<evidence type="ECO:0000313" key="6">
    <source>
        <dbReference type="EMBL" id="KAA5607840.1"/>
    </source>
</evidence>
<sequence length="373" mass="41333">MREMQTFASPHADDWALVRSRLPRDLDLSRLARETKALLRLRGVRDAESLLRLALARGPGGLSIQETAAWAELVGVAQLSGPSLHDRLHQSVDFLRAIVRSQLEHGRSAHSPLWAGRHLRIVDSTSLSQPGSKGTDWRVHAVYDLAAGGFTHLELTDAKEGERFSRGAPVPGELRLGDRGFCNGPELARYLQQAGEGGADFIVRMRWNTLPLRDDTGDPFDLIRLLQQISQPGEVGSVLVNAVTGRDRPLLPLRVVALRLPAEKAAANRKRLLQKASRQQTTPDPRSLIAAEFLILGTTLPSEIPATEVLTTYPLRWQIELAFKRLKSLLHIDRLPTHTQTGGQVWLHAHLILALLCDTVNRDFLAFFPSGPQ</sequence>
<dbReference type="NCBIfam" id="NF033592">
    <property type="entry name" value="transpos_IS4_1"/>
    <property type="match status" value="1"/>
</dbReference>
<dbReference type="PANTHER" id="PTHR33258:SF1">
    <property type="entry name" value="TRANSPOSASE INSL FOR INSERTION SEQUENCE ELEMENT IS186A-RELATED"/>
    <property type="match status" value="1"/>
</dbReference>